<organism evidence="1">
    <name type="scientific">Anguilla anguilla</name>
    <name type="common">European freshwater eel</name>
    <name type="synonym">Muraena anguilla</name>
    <dbReference type="NCBI Taxonomy" id="7936"/>
    <lineage>
        <taxon>Eukaryota</taxon>
        <taxon>Metazoa</taxon>
        <taxon>Chordata</taxon>
        <taxon>Craniata</taxon>
        <taxon>Vertebrata</taxon>
        <taxon>Euteleostomi</taxon>
        <taxon>Actinopterygii</taxon>
        <taxon>Neopterygii</taxon>
        <taxon>Teleostei</taxon>
        <taxon>Anguilliformes</taxon>
        <taxon>Anguillidae</taxon>
        <taxon>Anguilla</taxon>
    </lineage>
</organism>
<name>A0A0E9TP74_ANGAN</name>
<reference evidence="1" key="1">
    <citation type="submission" date="2014-11" db="EMBL/GenBank/DDBJ databases">
        <authorList>
            <person name="Amaro Gonzalez C."/>
        </authorList>
    </citation>
    <scope>NUCLEOTIDE SEQUENCE</scope>
</reference>
<dbReference type="EMBL" id="GBXM01053063">
    <property type="protein sequence ID" value="JAH55514.1"/>
    <property type="molecule type" value="Transcribed_RNA"/>
</dbReference>
<reference evidence="1" key="2">
    <citation type="journal article" date="2015" name="Fish Shellfish Immunol.">
        <title>Early steps in the European eel (Anguilla anguilla)-Vibrio vulnificus interaction in the gills: Role of the RtxA13 toxin.</title>
        <authorList>
            <person name="Callol A."/>
            <person name="Pajuelo D."/>
            <person name="Ebbesson L."/>
            <person name="Teles M."/>
            <person name="MacKenzie S."/>
            <person name="Amaro C."/>
        </authorList>
    </citation>
    <scope>NUCLEOTIDE SEQUENCE</scope>
</reference>
<dbReference type="AlphaFoldDB" id="A0A0E9TP74"/>
<accession>A0A0E9TP74</accession>
<sequence>MMQYMIYTPIYISYMPQDCMKCFRSKSKTS</sequence>
<proteinExistence type="predicted"/>
<evidence type="ECO:0000313" key="1">
    <source>
        <dbReference type="EMBL" id="JAH55514.1"/>
    </source>
</evidence>
<protein>
    <submittedName>
        <fullName evidence="1">Uncharacterized protein</fullName>
    </submittedName>
</protein>